<keyword evidence="3" id="KW-1185">Reference proteome</keyword>
<protein>
    <recommendedName>
        <fullName evidence="1">DUF4789 domain-containing protein</fullName>
    </recommendedName>
</protein>
<dbReference type="AlphaFoldDB" id="A0A310SE85"/>
<dbReference type="Pfam" id="PF16033">
    <property type="entry name" value="DUF4789"/>
    <property type="match status" value="1"/>
</dbReference>
<gene>
    <name evidence="2" type="ORF">WN48_04028</name>
</gene>
<feature type="domain" description="DUF4789" evidence="1">
    <location>
        <begin position="336"/>
        <end position="404"/>
    </location>
</feature>
<name>A0A310SE85_9HYME</name>
<dbReference type="EMBL" id="KQ762237">
    <property type="protein sequence ID" value="OAD55995.1"/>
    <property type="molecule type" value="Genomic_DNA"/>
</dbReference>
<dbReference type="PANTHER" id="PTHR21177:SF7">
    <property type="entry name" value="GH11627P"/>
    <property type="match status" value="1"/>
</dbReference>
<dbReference type="OrthoDB" id="6328618at2759"/>
<proteinExistence type="predicted"/>
<evidence type="ECO:0000259" key="1">
    <source>
        <dbReference type="Pfam" id="PF16033"/>
    </source>
</evidence>
<evidence type="ECO:0000313" key="3">
    <source>
        <dbReference type="Proteomes" id="UP000250275"/>
    </source>
</evidence>
<evidence type="ECO:0000313" key="2">
    <source>
        <dbReference type="EMBL" id="OAD55995.1"/>
    </source>
</evidence>
<accession>A0A310SE85</accession>
<organism evidence="2 3">
    <name type="scientific">Eufriesea mexicana</name>
    <dbReference type="NCBI Taxonomy" id="516756"/>
    <lineage>
        <taxon>Eukaryota</taxon>
        <taxon>Metazoa</taxon>
        <taxon>Ecdysozoa</taxon>
        <taxon>Arthropoda</taxon>
        <taxon>Hexapoda</taxon>
        <taxon>Insecta</taxon>
        <taxon>Pterygota</taxon>
        <taxon>Neoptera</taxon>
        <taxon>Endopterygota</taxon>
        <taxon>Hymenoptera</taxon>
        <taxon>Apocrita</taxon>
        <taxon>Aculeata</taxon>
        <taxon>Apoidea</taxon>
        <taxon>Anthophila</taxon>
        <taxon>Apidae</taxon>
        <taxon>Eufriesea</taxon>
    </lineage>
</organism>
<sequence length="548" mass="60739">MPTHETLLPPRTAEPLRNYRRSDSGFRCIEQDTRWGIFAVRNVSMVRDSILIPHACRHLKPCHQGQCHCHSETVKVCALRNLLVIIWFASVVHIKSAIIPPPWADPSSNPCAAQPRGWQLLFWPPDGKCYRIFQAGAAFIGTPCPETMELGPAAGGGGIVAECRCPPGTAQSPRDALCHRIYTRASCLKGQFFAPVPEISGKSRWGVCHDPESCTGKEEVYWPRDGKCYPKFSKGPCPKGELLITDEDGLAICSCSTNGELGRYHWAGSVGGCHEHYTKGPCTEPGELFLPGGMCGCHSKLPHYHESTGMCYQLGSIGPCLQGHHFIITNIITNEEIIRAKCVCKPGYILYENGFCYRLYTKGPCENGYMLVNSTTCIPVPCKRGRLYFPQEKTCYKIGTKGPCPNGQIVLYDYNVRPSVDGISYNGVCGCINILRDSEKCSDETNDSCESIPGMVEINKTCYKLYTQGPCTAGEWLVAQRMPKQSLWKKEESKPKARCECRPGYKRITENSQISELESNNLLSLGGCQPPTVSLAKFLNERAKLINF</sequence>
<dbReference type="InterPro" id="IPR031993">
    <property type="entry name" value="DUF4789"/>
</dbReference>
<dbReference type="Proteomes" id="UP000250275">
    <property type="component" value="Unassembled WGS sequence"/>
</dbReference>
<reference evidence="2 3" key="1">
    <citation type="submission" date="2015-07" db="EMBL/GenBank/DDBJ databases">
        <title>The genome of Eufriesea mexicana.</title>
        <authorList>
            <person name="Pan H."/>
            <person name="Kapheim K."/>
        </authorList>
    </citation>
    <scope>NUCLEOTIDE SEQUENCE [LARGE SCALE GENOMIC DNA]</scope>
    <source>
        <strain evidence="2">0111107269</strain>
        <tissue evidence="2">Whole body</tissue>
    </source>
</reference>
<dbReference type="PANTHER" id="PTHR21177">
    <property type="entry name" value="IP06524P-RELATED"/>
    <property type="match status" value="1"/>
</dbReference>